<protein>
    <submittedName>
        <fullName evidence="1">Negative transcriptional regulator, PaiB family</fullName>
    </submittedName>
</protein>
<reference evidence="2" key="1">
    <citation type="submission" date="2017-04" db="EMBL/GenBank/DDBJ databases">
        <authorList>
            <person name="Varghese N."/>
            <person name="Submissions S."/>
        </authorList>
    </citation>
    <scope>NUCLEOTIDE SEQUENCE [LARGE SCALE GENOMIC DNA]</scope>
    <source>
        <strain evidence="2">DSM 4125</strain>
    </source>
</reference>
<sequence>MYIPESYKNENIEEVKEFLKANSFGILINQVDGKISGTHIPMELDKDENGEDVLVGHIAKRNPQAKNFTEKAEVLAIFNGPHSYISSSWYQKEDVPTWNYIAVHVYGTIKIIEGEELFEAMKKLVDKYEQNSANPVSVDKMSSKTLQQINGVVGFSIKIKEVQAAYKLSQKHDETDYRTITSELKKNGDSSSISIAEEMRKVKEEPNN</sequence>
<dbReference type="AlphaFoldDB" id="A0A1X7I6A0"/>
<dbReference type="STRING" id="1028.SAMN05661096_00283"/>
<evidence type="ECO:0000313" key="2">
    <source>
        <dbReference type="Proteomes" id="UP000193804"/>
    </source>
</evidence>
<dbReference type="Pfam" id="PF04299">
    <property type="entry name" value="FMN_bind_2"/>
    <property type="match status" value="1"/>
</dbReference>
<accession>A0A1X7I6A0</accession>
<name>A0A1X7I6A0_9BACT</name>
<dbReference type="SUPFAM" id="SSF50475">
    <property type="entry name" value="FMN-binding split barrel"/>
    <property type="match status" value="1"/>
</dbReference>
<dbReference type="EMBL" id="FXAW01000001">
    <property type="protein sequence ID" value="SMG10032.1"/>
    <property type="molecule type" value="Genomic_DNA"/>
</dbReference>
<dbReference type="Proteomes" id="UP000193804">
    <property type="component" value="Unassembled WGS sequence"/>
</dbReference>
<gene>
    <name evidence="1" type="ORF">SAMN05661096_00283</name>
</gene>
<dbReference type="RefSeq" id="WP_085515298.1">
    <property type="nucleotide sequence ID" value="NZ_FXAW01000001.1"/>
</dbReference>
<proteinExistence type="predicted"/>
<evidence type="ECO:0000313" key="1">
    <source>
        <dbReference type="EMBL" id="SMG10032.1"/>
    </source>
</evidence>
<dbReference type="PANTHER" id="PTHR35802:SF1">
    <property type="entry name" value="PROTEASE SYNTHASE AND SPORULATION PROTEIN PAI 2"/>
    <property type="match status" value="1"/>
</dbReference>
<dbReference type="OrthoDB" id="9794948at2"/>
<dbReference type="PIRSF" id="PIRSF010372">
    <property type="entry name" value="PaiB"/>
    <property type="match status" value="1"/>
</dbReference>
<dbReference type="InterPro" id="IPR012349">
    <property type="entry name" value="Split_barrel_FMN-bd"/>
</dbReference>
<organism evidence="1 2">
    <name type="scientific">Marivirga sericea</name>
    <dbReference type="NCBI Taxonomy" id="1028"/>
    <lineage>
        <taxon>Bacteria</taxon>
        <taxon>Pseudomonadati</taxon>
        <taxon>Bacteroidota</taxon>
        <taxon>Cytophagia</taxon>
        <taxon>Cytophagales</taxon>
        <taxon>Marivirgaceae</taxon>
        <taxon>Marivirga</taxon>
    </lineage>
</organism>
<dbReference type="InterPro" id="IPR007396">
    <property type="entry name" value="TR_PAI2-type"/>
</dbReference>
<dbReference type="PANTHER" id="PTHR35802">
    <property type="entry name" value="PROTEASE SYNTHASE AND SPORULATION PROTEIN PAI 2"/>
    <property type="match status" value="1"/>
</dbReference>
<keyword evidence="2" id="KW-1185">Reference proteome</keyword>
<dbReference type="Gene3D" id="2.30.110.10">
    <property type="entry name" value="Electron Transport, Fmn-binding Protein, Chain A"/>
    <property type="match status" value="1"/>
</dbReference>